<evidence type="ECO:0000313" key="3">
    <source>
        <dbReference type="Proteomes" id="UP000324222"/>
    </source>
</evidence>
<reference evidence="2 3" key="1">
    <citation type="submission" date="2019-05" db="EMBL/GenBank/DDBJ databases">
        <title>Another draft genome of Portunus trituberculatus and its Hox gene families provides insights of decapod evolution.</title>
        <authorList>
            <person name="Jeong J.-H."/>
            <person name="Song I."/>
            <person name="Kim S."/>
            <person name="Choi T."/>
            <person name="Kim D."/>
            <person name="Ryu S."/>
            <person name="Kim W."/>
        </authorList>
    </citation>
    <scope>NUCLEOTIDE SEQUENCE [LARGE SCALE GENOMIC DNA]</scope>
    <source>
        <tissue evidence="2">Muscle</tissue>
    </source>
</reference>
<evidence type="ECO:0000313" key="2">
    <source>
        <dbReference type="EMBL" id="MPC09044.1"/>
    </source>
</evidence>
<gene>
    <name evidence="2" type="ORF">E2C01_001646</name>
</gene>
<comment type="caution">
    <text evidence="2">The sequence shown here is derived from an EMBL/GenBank/DDBJ whole genome shotgun (WGS) entry which is preliminary data.</text>
</comment>
<dbReference type="Proteomes" id="UP000324222">
    <property type="component" value="Unassembled WGS sequence"/>
</dbReference>
<proteinExistence type="predicted"/>
<feature type="region of interest" description="Disordered" evidence="1">
    <location>
        <begin position="35"/>
        <end position="59"/>
    </location>
</feature>
<evidence type="ECO:0000256" key="1">
    <source>
        <dbReference type="SAM" id="MobiDB-lite"/>
    </source>
</evidence>
<keyword evidence="3" id="KW-1185">Reference proteome</keyword>
<sequence length="147" mass="16669">MGRERRAYLSRPHRFPSRPSPSRVTYYAVEHSPSLHYRPSPSSSTVHYQPIGGAQLSGATPLRPPFSLLRHLHTRHTAQASRSLSLGELTDVRRKKGEKISCARVNRMSRPRPLLRLLPGGMTWEGQQTPRRSPPSALDEERLSRES</sequence>
<protein>
    <submittedName>
        <fullName evidence="2">Uncharacterized protein</fullName>
    </submittedName>
</protein>
<dbReference type="EMBL" id="VSRR010000053">
    <property type="protein sequence ID" value="MPC09044.1"/>
    <property type="molecule type" value="Genomic_DNA"/>
</dbReference>
<feature type="region of interest" description="Disordered" evidence="1">
    <location>
        <begin position="111"/>
        <end position="147"/>
    </location>
</feature>
<feature type="region of interest" description="Disordered" evidence="1">
    <location>
        <begin position="1"/>
        <end position="22"/>
    </location>
</feature>
<name>A0A5B7CJY5_PORTR</name>
<accession>A0A5B7CJY5</accession>
<dbReference type="AlphaFoldDB" id="A0A5B7CJY5"/>
<organism evidence="2 3">
    <name type="scientific">Portunus trituberculatus</name>
    <name type="common">Swimming crab</name>
    <name type="synonym">Neptunus trituberculatus</name>
    <dbReference type="NCBI Taxonomy" id="210409"/>
    <lineage>
        <taxon>Eukaryota</taxon>
        <taxon>Metazoa</taxon>
        <taxon>Ecdysozoa</taxon>
        <taxon>Arthropoda</taxon>
        <taxon>Crustacea</taxon>
        <taxon>Multicrustacea</taxon>
        <taxon>Malacostraca</taxon>
        <taxon>Eumalacostraca</taxon>
        <taxon>Eucarida</taxon>
        <taxon>Decapoda</taxon>
        <taxon>Pleocyemata</taxon>
        <taxon>Brachyura</taxon>
        <taxon>Eubrachyura</taxon>
        <taxon>Portunoidea</taxon>
        <taxon>Portunidae</taxon>
        <taxon>Portuninae</taxon>
        <taxon>Portunus</taxon>
    </lineage>
</organism>